<keyword evidence="6 12" id="KW-0418">Kinase</keyword>
<evidence type="ECO:0000256" key="1">
    <source>
        <dbReference type="ARBA" id="ARBA00000085"/>
    </source>
</evidence>
<dbReference type="InterPro" id="IPR003661">
    <property type="entry name" value="HisK_dim/P_dom"/>
</dbReference>
<feature type="transmembrane region" description="Helical" evidence="9">
    <location>
        <begin position="324"/>
        <end position="346"/>
    </location>
</feature>
<evidence type="ECO:0000256" key="5">
    <source>
        <dbReference type="ARBA" id="ARBA00022741"/>
    </source>
</evidence>
<keyword evidence="4" id="KW-0808">Transferase</keyword>
<evidence type="ECO:0000256" key="9">
    <source>
        <dbReference type="SAM" id="Phobius"/>
    </source>
</evidence>
<feature type="transmembrane region" description="Helical" evidence="9">
    <location>
        <begin position="229"/>
        <end position="257"/>
    </location>
</feature>
<dbReference type="Pfam" id="PF02518">
    <property type="entry name" value="HATPase_c"/>
    <property type="match status" value="1"/>
</dbReference>
<dbReference type="InterPro" id="IPR005467">
    <property type="entry name" value="His_kinase_dom"/>
</dbReference>
<evidence type="ECO:0000256" key="10">
    <source>
        <dbReference type="SAM" id="SignalP"/>
    </source>
</evidence>
<dbReference type="CDD" id="cd00082">
    <property type="entry name" value="HisKA"/>
    <property type="match status" value="1"/>
</dbReference>
<protein>
    <recommendedName>
        <fullName evidence="2">histidine kinase</fullName>
        <ecNumber evidence="2">2.7.13.3</ecNumber>
    </recommendedName>
</protein>
<keyword evidence="13" id="KW-1185">Reference proteome</keyword>
<organism evidence="12 13">
    <name type="scientific">Arcobacter roscoffensis</name>
    <dbReference type="NCBI Taxonomy" id="2961520"/>
    <lineage>
        <taxon>Bacteria</taxon>
        <taxon>Pseudomonadati</taxon>
        <taxon>Campylobacterota</taxon>
        <taxon>Epsilonproteobacteria</taxon>
        <taxon>Campylobacterales</taxon>
        <taxon>Arcobacteraceae</taxon>
        <taxon>Arcobacter</taxon>
    </lineage>
</organism>
<dbReference type="InterPro" id="IPR011623">
    <property type="entry name" value="7TMR_DISM_rcpt_extracell_dom1"/>
</dbReference>
<evidence type="ECO:0000256" key="7">
    <source>
        <dbReference type="ARBA" id="ARBA00022840"/>
    </source>
</evidence>
<keyword evidence="9" id="KW-0472">Membrane</keyword>
<dbReference type="SMART" id="SM00387">
    <property type="entry name" value="HATPase_c"/>
    <property type="match status" value="1"/>
</dbReference>
<comment type="catalytic activity">
    <reaction evidence="1">
        <text>ATP + protein L-histidine = ADP + protein N-phospho-L-histidine.</text>
        <dbReference type="EC" id="2.7.13.3"/>
    </reaction>
</comment>
<keyword evidence="10" id="KW-0732">Signal</keyword>
<accession>A0ABY5E1Q0</accession>
<dbReference type="GO" id="GO:0016301">
    <property type="term" value="F:kinase activity"/>
    <property type="evidence" value="ECO:0007669"/>
    <property type="project" value="UniProtKB-KW"/>
</dbReference>
<evidence type="ECO:0000256" key="2">
    <source>
        <dbReference type="ARBA" id="ARBA00012438"/>
    </source>
</evidence>
<evidence type="ECO:0000313" key="12">
    <source>
        <dbReference type="EMBL" id="UTJ06119.1"/>
    </source>
</evidence>
<dbReference type="InterPro" id="IPR036890">
    <property type="entry name" value="HATPase_C_sf"/>
</dbReference>
<name>A0ABY5E1Q0_9BACT</name>
<keyword evidence="7" id="KW-0067">ATP-binding</keyword>
<dbReference type="InterPro" id="IPR036097">
    <property type="entry name" value="HisK_dim/P_sf"/>
</dbReference>
<keyword evidence="5" id="KW-0547">Nucleotide-binding</keyword>
<feature type="transmembrane region" description="Helical" evidence="9">
    <location>
        <begin position="352"/>
        <end position="373"/>
    </location>
</feature>
<dbReference type="Pfam" id="PF07696">
    <property type="entry name" value="7TMR-DISMED2"/>
    <property type="match status" value="1"/>
</dbReference>
<keyword evidence="3" id="KW-0597">Phosphoprotein</keyword>
<dbReference type="Gene3D" id="3.30.565.10">
    <property type="entry name" value="Histidine kinase-like ATPase, C-terminal domain"/>
    <property type="match status" value="1"/>
</dbReference>
<dbReference type="InterPro" id="IPR004358">
    <property type="entry name" value="Sig_transdc_His_kin-like_C"/>
</dbReference>
<keyword evidence="8" id="KW-0902">Two-component regulatory system</keyword>
<evidence type="ECO:0000256" key="6">
    <source>
        <dbReference type="ARBA" id="ARBA00022777"/>
    </source>
</evidence>
<feature type="transmembrane region" description="Helical" evidence="9">
    <location>
        <begin position="178"/>
        <end position="197"/>
    </location>
</feature>
<dbReference type="PROSITE" id="PS50109">
    <property type="entry name" value="HIS_KIN"/>
    <property type="match status" value="1"/>
</dbReference>
<dbReference type="Gene3D" id="1.10.287.130">
    <property type="match status" value="1"/>
</dbReference>
<feature type="transmembrane region" description="Helical" evidence="9">
    <location>
        <begin position="204"/>
        <end position="223"/>
    </location>
</feature>
<evidence type="ECO:0000256" key="4">
    <source>
        <dbReference type="ARBA" id="ARBA00022679"/>
    </source>
</evidence>
<feature type="signal peptide" evidence="10">
    <location>
        <begin position="1"/>
        <end position="17"/>
    </location>
</feature>
<dbReference type="SUPFAM" id="SSF55874">
    <property type="entry name" value="ATPase domain of HSP90 chaperone/DNA topoisomerase II/histidine kinase"/>
    <property type="match status" value="1"/>
</dbReference>
<dbReference type="Proteomes" id="UP001060012">
    <property type="component" value="Chromosome"/>
</dbReference>
<dbReference type="Pfam" id="PF07695">
    <property type="entry name" value="7TMR-DISM_7TM"/>
    <property type="match status" value="1"/>
</dbReference>
<dbReference type="PANTHER" id="PTHR43065:SF10">
    <property type="entry name" value="PEROXIDE STRESS-ACTIVATED HISTIDINE KINASE MAK3"/>
    <property type="match status" value="1"/>
</dbReference>
<keyword evidence="9" id="KW-1133">Transmembrane helix</keyword>
<dbReference type="RefSeq" id="WP_254576299.1">
    <property type="nucleotide sequence ID" value="NZ_CP100595.1"/>
</dbReference>
<evidence type="ECO:0000256" key="8">
    <source>
        <dbReference type="ARBA" id="ARBA00023012"/>
    </source>
</evidence>
<gene>
    <name evidence="12" type="ORF">NJU99_12825</name>
</gene>
<dbReference type="EC" id="2.7.13.3" evidence="2"/>
<reference evidence="12" key="1">
    <citation type="submission" date="2022-07" db="EMBL/GenBank/DDBJ databases">
        <title>Arcobacter roscoffensis sp. nov., a marine bacterium isolated from coastal seawater collected from Roscoff, France.</title>
        <authorList>
            <person name="Pascual J."/>
            <person name="Lepeaux C."/>
            <person name="Methner A."/>
            <person name="Overmann J."/>
        </authorList>
    </citation>
    <scope>NUCLEOTIDE SEQUENCE</scope>
    <source>
        <strain evidence="12">ARW1-2F2</strain>
    </source>
</reference>
<evidence type="ECO:0000259" key="11">
    <source>
        <dbReference type="PROSITE" id="PS50109"/>
    </source>
</evidence>
<feature type="chain" id="PRO_5047390398" description="histidine kinase" evidence="10">
    <location>
        <begin position="18"/>
        <end position="614"/>
    </location>
</feature>
<dbReference type="SMART" id="SM00388">
    <property type="entry name" value="HisKA"/>
    <property type="match status" value="1"/>
</dbReference>
<dbReference type="InterPro" id="IPR003594">
    <property type="entry name" value="HATPase_dom"/>
</dbReference>
<feature type="domain" description="Histidine kinase" evidence="11">
    <location>
        <begin position="405"/>
        <end position="614"/>
    </location>
</feature>
<dbReference type="Pfam" id="PF00512">
    <property type="entry name" value="HisKA"/>
    <property type="match status" value="1"/>
</dbReference>
<dbReference type="EMBL" id="CP100595">
    <property type="protein sequence ID" value="UTJ06119.1"/>
    <property type="molecule type" value="Genomic_DNA"/>
</dbReference>
<sequence>MRIIIYCLFVLVCMANATVIINSNSSNITNFEVDYFIDSTRKLKFEDLKSIEFSKGKNADSLGVKVTNSWLRIKLFNNTNTTQKLFLHQELAYAHASIKYFEVDAKNNLLNTKEMNKRFPKDKMNINGADSIYEFLLNPKQTKIIYINQKTYAYHFYNFSIRSQKESSQFLIYQKIDGVLFVGLLLSLAIYNFLIFISSQYKEYLYYSLYLVSATVWIFYMYGSLAHYFQIYGVVSARFNFALMLVPVFLALFVQTIFDTKSKYKTEHWFLNSVIAVFLINVIYGFINLNHSIQLLSLLLNYILVVFMWISISIYLKGNKIIKIFLAAHVFYIFFSVYGILFYMGIVDFNYVSSRGIGIGILIEALILSYLVSYKFKVMQEEKQLSQLLLYQKTKMADMGEMVANIAHQWRQPLSTISFSSAILREKKLLGKLKDRDLEEELNHIDENIEHMSQTVEDFLTYFKPNKTSKEFYIFQSVDKALIILGNTLYKNDIEIIVDVSKEDKLFGLKEEYTQVLISIISNAIYALKEKKSKTIKIISKKLNNKVVLSIEDNADGIKEEIISKIFEPYFTTKHQFEGTGLGLYISKSIIENSMNGSLNVENTKDGAKFSIII</sequence>
<dbReference type="InterPro" id="IPR011622">
    <property type="entry name" value="7TMR_DISM_rcpt_extracell_dom2"/>
</dbReference>
<feature type="transmembrane region" description="Helical" evidence="9">
    <location>
        <begin position="293"/>
        <end position="312"/>
    </location>
</feature>
<dbReference type="PRINTS" id="PR00344">
    <property type="entry name" value="BCTRLSENSOR"/>
</dbReference>
<evidence type="ECO:0000256" key="3">
    <source>
        <dbReference type="ARBA" id="ARBA00022553"/>
    </source>
</evidence>
<feature type="transmembrane region" description="Helical" evidence="9">
    <location>
        <begin position="269"/>
        <end position="287"/>
    </location>
</feature>
<evidence type="ECO:0000313" key="13">
    <source>
        <dbReference type="Proteomes" id="UP001060012"/>
    </source>
</evidence>
<keyword evidence="9" id="KW-0812">Transmembrane</keyword>
<proteinExistence type="predicted"/>
<dbReference type="PANTHER" id="PTHR43065">
    <property type="entry name" value="SENSOR HISTIDINE KINASE"/>
    <property type="match status" value="1"/>
</dbReference>
<dbReference type="SUPFAM" id="SSF47384">
    <property type="entry name" value="Homodimeric domain of signal transducing histidine kinase"/>
    <property type="match status" value="1"/>
</dbReference>
<dbReference type="Gene3D" id="2.60.40.2380">
    <property type="match status" value="1"/>
</dbReference>